<comment type="caution">
    <text evidence="5">The sequence shown here is derived from an EMBL/GenBank/DDBJ whole genome shotgun (WGS) entry which is preliminary data.</text>
</comment>
<dbReference type="PROSITE" id="PS50082">
    <property type="entry name" value="WD_REPEATS_2"/>
    <property type="match status" value="1"/>
</dbReference>
<accession>A0A8H8A174</accession>
<dbReference type="InterPro" id="IPR019775">
    <property type="entry name" value="WD40_repeat_CS"/>
</dbReference>
<keyword evidence="2" id="KW-0677">Repeat</keyword>
<dbReference type="SUPFAM" id="SSF50978">
    <property type="entry name" value="WD40 repeat-like"/>
    <property type="match status" value="1"/>
</dbReference>
<evidence type="ECO:0000256" key="2">
    <source>
        <dbReference type="ARBA" id="ARBA00022737"/>
    </source>
</evidence>
<evidence type="ECO:0000256" key="4">
    <source>
        <dbReference type="SAM" id="MobiDB-lite"/>
    </source>
</evidence>
<evidence type="ECO:0000256" key="1">
    <source>
        <dbReference type="ARBA" id="ARBA00022574"/>
    </source>
</evidence>
<dbReference type="AlphaFoldDB" id="A0A8H8A174"/>
<dbReference type="PROSITE" id="PS50294">
    <property type="entry name" value="WD_REPEATS_REGION"/>
    <property type="match status" value="1"/>
</dbReference>
<dbReference type="EMBL" id="JAEFCI010001201">
    <property type="protein sequence ID" value="KAG5463066.1"/>
    <property type="molecule type" value="Genomic_DNA"/>
</dbReference>
<sequence length="278" mass="31769">MESVRLVKTGRQPPAKCRGGRHHGQPRGRPHHQPIGRQIWNARSLNCLQTFVDKVPHRPENIISAMFFDSVNRQLVTGSSKLEVWPLHQHLKRGNMRSHDAPIVAAILNENFHQVCHRTVSGCENSTVSVWDLATGEKAFQYRNAHDKLEITAMCFDGSGRRLITGSRDGEIKMWNFNTGMILKKMIKQNNAEVSDVCYVEMGLNRYVVAVGWDQKVHIFLDDPDCFEDHPYRVLTGDRFGAHKGWENRVDPAVDWEETRRLGLTSIFLLLPNLLALQ</sequence>
<feature type="compositionally biased region" description="Basic residues" evidence="4">
    <location>
        <begin position="18"/>
        <end position="34"/>
    </location>
</feature>
<evidence type="ECO:0000256" key="3">
    <source>
        <dbReference type="PROSITE-ProRule" id="PRU00221"/>
    </source>
</evidence>
<dbReference type="PROSITE" id="PS00678">
    <property type="entry name" value="WD_REPEATS_1"/>
    <property type="match status" value="1"/>
</dbReference>
<dbReference type="InterPro" id="IPR036322">
    <property type="entry name" value="WD40_repeat_dom_sf"/>
</dbReference>
<dbReference type="InterPro" id="IPR015943">
    <property type="entry name" value="WD40/YVTN_repeat-like_dom_sf"/>
</dbReference>
<feature type="region of interest" description="Disordered" evidence="4">
    <location>
        <begin position="1"/>
        <end position="34"/>
    </location>
</feature>
<keyword evidence="1 3" id="KW-0853">WD repeat</keyword>
<keyword evidence="6" id="KW-1185">Reference proteome</keyword>
<feature type="repeat" description="WD" evidence="3">
    <location>
        <begin position="151"/>
        <end position="185"/>
    </location>
</feature>
<organism evidence="5 6">
    <name type="scientific">Olpidium bornovanus</name>
    <dbReference type="NCBI Taxonomy" id="278681"/>
    <lineage>
        <taxon>Eukaryota</taxon>
        <taxon>Fungi</taxon>
        <taxon>Fungi incertae sedis</taxon>
        <taxon>Olpidiomycota</taxon>
        <taxon>Olpidiomycotina</taxon>
        <taxon>Olpidiomycetes</taxon>
        <taxon>Olpidiales</taxon>
        <taxon>Olpidiaceae</taxon>
        <taxon>Olpidium</taxon>
    </lineage>
</organism>
<dbReference type="Gene3D" id="2.130.10.10">
    <property type="entry name" value="YVTN repeat-like/Quinoprotein amine dehydrogenase"/>
    <property type="match status" value="1"/>
</dbReference>
<dbReference type="InterPro" id="IPR051242">
    <property type="entry name" value="WD-EF-hand_domain"/>
</dbReference>
<evidence type="ECO:0000313" key="5">
    <source>
        <dbReference type="EMBL" id="KAG5463066.1"/>
    </source>
</evidence>
<name>A0A8H8A174_9FUNG</name>
<dbReference type="PANTHER" id="PTHR44324:SF4">
    <property type="entry name" value="WD40 REPEAT DOMAIN 95"/>
    <property type="match status" value="1"/>
</dbReference>
<reference evidence="5 6" key="1">
    <citation type="journal article" name="Sci. Rep.">
        <title>Genome-scale phylogenetic analyses confirm Olpidium as the closest living zoosporic fungus to the non-flagellated, terrestrial fungi.</title>
        <authorList>
            <person name="Chang Y."/>
            <person name="Rochon D."/>
            <person name="Sekimoto S."/>
            <person name="Wang Y."/>
            <person name="Chovatia M."/>
            <person name="Sandor L."/>
            <person name="Salamov A."/>
            <person name="Grigoriev I.V."/>
            <person name="Stajich J.E."/>
            <person name="Spatafora J.W."/>
        </authorList>
    </citation>
    <scope>NUCLEOTIDE SEQUENCE [LARGE SCALE GENOMIC DNA]</scope>
    <source>
        <strain evidence="5">S191</strain>
    </source>
</reference>
<proteinExistence type="predicted"/>
<dbReference type="OrthoDB" id="10251381at2759"/>
<dbReference type="Pfam" id="PF00400">
    <property type="entry name" value="WD40"/>
    <property type="match status" value="1"/>
</dbReference>
<dbReference type="Proteomes" id="UP000673691">
    <property type="component" value="Unassembled WGS sequence"/>
</dbReference>
<gene>
    <name evidence="5" type="ORF">BJ554DRAFT_2031</name>
</gene>
<dbReference type="SMART" id="SM00320">
    <property type="entry name" value="WD40"/>
    <property type="match status" value="4"/>
</dbReference>
<dbReference type="PANTHER" id="PTHR44324">
    <property type="entry name" value="WD40 REPEAT DOMAIN 95"/>
    <property type="match status" value="1"/>
</dbReference>
<evidence type="ECO:0000313" key="6">
    <source>
        <dbReference type="Proteomes" id="UP000673691"/>
    </source>
</evidence>
<protein>
    <submittedName>
        <fullName evidence="5">WD40-repeat-containing domain protein</fullName>
    </submittedName>
</protein>
<dbReference type="InterPro" id="IPR001680">
    <property type="entry name" value="WD40_rpt"/>
</dbReference>